<keyword evidence="3" id="KW-1185">Reference proteome</keyword>
<evidence type="ECO:0000256" key="1">
    <source>
        <dbReference type="SAM" id="Coils"/>
    </source>
</evidence>
<reference evidence="2 3" key="2">
    <citation type="journal article" date="2016" name="Int. J. Syst. Evol. Microbiol.">
        <title>Lutibacter profundi sp. nov., isolated from a deep-sea hydrothermal system on the Arctic Mid-Ocean Ridge and emended description of the genus Lutibacter.</title>
        <authorList>
            <person name="Le Moine Bauer S."/>
            <person name="Roalkvam I."/>
            <person name="Steen I.H."/>
            <person name="Dahle H."/>
        </authorList>
    </citation>
    <scope>NUCLEOTIDE SEQUENCE [LARGE SCALE GENOMIC DNA]</scope>
    <source>
        <strain evidence="2 3">LP1</strain>
    </source>
</reference>
<dbReference type="RefSeq" id="WP_068208166.1">
    <property type="nucleotide sequence ID" value="NZ_CP013355.1"/>
</dbReference>
<dbReference type="AlphaFoldDB" id="A0A0X8G7I6"/>
<evidence type="ECO:0000313" key="2">
    <source>
        <dbReference type="EMBL" id="AMC11108.1"/>
    </source>
</evidence>
<dbReference type="Proteomes" id="UP000059672">
    <property type="component" value="Chromosome"/>
</dbReference>
<dbReference type="OrthoDB" id="5526158at2"/>
<evidence type="ECO:0000313" key="3">
    <source>
        <dbReference type="Proteomes" id="UP000059672"/>
    </source>
</evidence>
<gene>
    <name evidence="2" type="ORF">Lupro_07535</name>
</gene>
<protein>
    <recommendedName>
        <fullName evidence="4">Lipoprotein</fullName>
    </recommendedName>
</protein>
<dbReference type="PROSITE" id="PS51257">
    <property type="entry name" value="PROKAR_LIPOPROTEIN"/>
    <property type="match status" value="1"/>
</dbReference>
<accession>A0A0X8G7I6</accession>
<name>A0A0X8G7I6_9FLAO</name>
<organism evidence="2 3">
    <name type="scientific">Lutibacter profundi</name>
    <dbReference type="NCBI Taxonomy" id="1622118"/>
    <lineage>
        <taxon>Bacteria</taxon>
        <taxon>Pseudomonadati</taxon>
        <taxon>Bacteroidota</taxon>
        <taxon>Flavobacteriia</taxon>
        <taxon>Flavobacteriales</taxon>
        <taxon>Flavobacteriaceae</taxon>
        <taxon>Lutibacter</taxon>
    </lineage>
</organism>
<dbReference type="KEGG" id="lut:Lupro_07535"/>
<proteinExistence type="predicted"/>
<evidence type="ECO:0008006" key="4">
    <source>
        <dbReference type="Google" id="ProtNLM"/>
    </source>
</evidence>
<keyword evidence="1" id="KW-0175">Coiled coil</keyword>
<dbReference type="STRING" id="1622118.Lupro_07535"/>
<sequence>MKVFKHLLKAIVILATILSCSNNSDISQREEERLELDNLKEEIELLVSKGTCTENTMCNFIAFGSKPCGGPWSYLVFSTSINVGLLKEKVATYTKNEAAFNIKWNIISDCSIVLPPTQLTCVNGKCTAIN</sequence>
<reference evidence="3" key="1">
    <citation type="submission" date="2015-12" db="EMBL/GenBank/DDBJ databases">
        <title>Complete genome sequence of Lutibacter profundus strain LP1.</title>
        <authorList>
            <person name="Wissuwa J."/>
            <person name="Le Moine Bauer S."/>
            <person name="Stokke R."/>
            <person name="Dahle H."/>
            <person name="Steen I.H."/>
        </authorList>
    </citation>
    <scope>NUCLEOTIDE SEQUENCE [LARGE SCALE GENOMIC DNA]</scope>
    <source>
        <strain evidence="3">LP1</strain>
    </source>
</reference>
<feature type="coiled-coil region" evidence="1">
    <location>
        <begin position="22"/>
        <end position="49"/>
    </location>
</feature>
<dbReference type="EMBL" id="CP013355">
    <property type="protein sequence ID" value="AMC11108.1"/>
    <property type="molecule type" value="Genomic_DNA"/>
</dbReference>